<gene>
    <name evidence="2" type="ORF">RJ641_018495</name>
</gene>
<reference evidence="2 3" key="1">
    <citation type="submission" date="2023-12" db="EMBL/GenBank/DDBJ databases">
        <title>A high-quality genome assembly for Dillenia turbinata (Dilleniales).</title>
        <authorList>
            <person name="Chanderbali A."/>
        </authorList>
    </citation>
    <scope>NUCLEOTIDE SEQUENCE [LARGE SCALE GENOMIC DNA]</scope>
    <source>
        <strain evidence="2">LSX21</strain>
        <tissue evidence="2">Leaf</tissue>
    </source>
</reference>
<proteinExistence type="predicted"/>
<evidence type="ECO:0000313" key="2">
    <source>
        <dbReference type="EMBL" id="KAK6917744.1"/>
    </source>
</evidence>
<evidence type="ECO:0000259" key="1">
    <source>
        <dbReference type="Pfam" id="PF11721"/>
    </source>
</evidence>
<name>A0AAN8YWK3_9MAGN</name>
<dbReference type="InterPro" id="IPR021720">
    <property type="entry name" value="Malectin_dom"/>
</dbReference>
<comment type="caution">
    <text evidence="2">The sequence shown here is derived from an EMBL/GenBank/DDBJ whole genome shotgun (WGS) entry which is preliminary data.</text>
</comment>
<dbReference type="AlphaFoldDB" id="A0AAN8YWK3"/>
<dbReference type="EMBL" id="JBAMMX010000023">
    <property type="protein sequence ID" value="KAK6917744.1"/>
    <property type="molecule type" value="Genomic_DNA"/>
</dbReference>
<evidence type="ECO:0000313" key="3">
    <source>
        <dbReference type="Proteomes" id="UP001370490"/>
    </source>
</evidence>
<accession>A0AAN8YWK3</accession>
<protein>
    <submittedName>
        <fullName evidence="2">Malectin domain</fullName>
    </submittedName>
</protein>
<dbReference type="PANTHER" id="PTHR34081">
    <property type="entry name" value="MALECTIN DOMAIN-CONTAINING PROTEIN"/>
    <property type="match status" value="1"/>
</dbReference>
<dbReference type="Pfam" id="PF11721">
    <property type="entry name" value="Malectin"/>
    <property type="match status" value="1"/>
</dbReference>
<sequence length="207" mass="22981">ILSFLAEYKSLHINCGGPNVDIKGKHGNTFYEGDAYAGSGPSKVYVRENWGFSNTGDIMDDNDLLSDIANTSIYSNYNPELYSTARTSPLSITYYGFCLENENYTVNLHIAEILFTDDEAYSSLGKRIFDIYIQGKLVEKDFNTKGEANGTGIPLKKPYNASVTDNTLEIRLYWAGKGTTCIPRRGIYGPLISTISVCPSKFILQAF</sequence>
<dbReference type="Gene3D" id="2.60.120.430">
    <property type="entry name" value="Galactose-binding lectin"/>
    <property type="match status" value="1"/>
</dbReference>
<feature type="non-terminal residue" evidence="2">
    <location>
        <position position="1"/>
    </location>
</feature>
<dbReference type="Proteomes" id="UP001370490">
    <property type="component" value="Unassembled WGS sequence"/>
</dbReference>
<dbReference type="PANTHER" id="PTHR34081:SF1">
    <property type="entry name" value="MALECTIN, LEUCINE-RICH REPEAT DOMAIN, L DOMAIN-LIKE PROTEIN-RELATED"/>
    <property type="match status" value="1"/>
</dbReference>
<feature type="domain" description="Malectin" evidence="1">
    <location>
        <begin position="10"/>
        <end position="195"/>
    </location>
</feature>
<organism evidence="2 3">
    <name type="scientific">Dillenia turbinata</name>
    <dbReference type="NCBI Taxonomy" id="194707"/>
    <lineage>
        <taxon>Eukaryota</taxon>
        <taxon>Viridiplantae</taxon>
        <taxon>Streptophyta</taxon>
        <taxon>Embryophyta</taxon>
        <taxon>Tracheophyta</taxon>
        <taxon>Spermatophyta</taxon>
        <taxon>Magnoliopsida</taxon>
        <taxon>eudicotyledons</taxon>
        <taxon>Gunneridae</taxon>
        <taxon>Pentapetalae</taxon>
        <taxon>Dilleniales</taxon>
        <taxon>Dilleniaceae</taxon>
        <taxon>Dillenia</taxon>
    </lineage>
</organism>
<dbReference type="FunFam" id="2.60.120.430:FF:000004">
    <property type="entry name" value="Putative leucine-rich repeat receptor-like serine/threonine-protein kinase"/>
    <property type="match status" value="1"/>
</dbReference>
<keyword evidence="3" id="KW-1185">Reference proteome</keyword>